<dbReference type="Proteomes" id="UP001163046">
    <property type="component" value="Unassembled WGS sequence"/>
</dbReference>
<keyword evidence="1" id="KW-1133">Transmembrane helix</keyword>
<evidence type="ECO:0000256" key="1">
    <source>
        <dbReference type="SAM" id="Phobius"/>
    </source>
</evidence>
<proteinExistence type="predicted"/>
<organism evidence="2 3">
    <name type="scientific">Desmophyllum pertusum</name>
    <dbReference type="NCBI Taxonomy" id="174260"/>
    <lineage>
        <taxon>Eukaryota</taxon>
        <taxon>Metazoa</taxon>
        <taxon>Cnidaria</taxon>
        <taxon>Anthozoa</taxon>
        <taxon>Hexacorallia</taxon>
        <taxon>Scleractinia</taxon>
        <taxon>Caryophylliina</taxon>
        <taxon>Caryophylliidae</taxon>
        <taxon>Desmophyllum</taxon>
    </lineage>
</organism>
<feature type="transmembrane region" description="Helical" evidence="1">
    <location>
        <begin position="14"/>
        <end position="31"/>
    </location>
</feature>
<keyword evidence="1" id="KW-0812">Transmembrane</keyword>
<dbReference type="EMBL" id="MU826383">
    <property type="protein sequence ID" value="KAJ7377143.1"/>
    <property type="molecule type" value="Genomic_DNA"/>
</dbReference>
<comment type="caution">
    <text evidence="2">The sequence shown here is derived from an EMBL/GenBank/DDBJ whole genome shotgun (WGS) entry which is preliminary data.</text>
</comment>
<keyword evidence="1" id="KW-0472">Membrane</keyword>
<sequence>MTKFAVQTPTRHEFLMKSWIILLVLITLVTYNSGRSRFRLIEYDESVDKTSDYKHCMRDCKKFCEADHDCMAKYASDNYQTACREGEGDDDTLHNAFIKKNKSFKACDPSPPAVIEKKHAFEPYDLWRLY</sequence>
<reference evidence="2" key="1">
    <citation type="submission" date="2023-01" db="EMBL/GenBank/DDBJ databases">
        <title>Genome assembly of the deep-sea coral Lophelia pertusa.</title>
        <authorList>
            <person name="Herrera S."/>
            <person name="Cordes E."/>
        </authorList>
    </citation>
    <scope>NUCLEOTIDE SEQUENCE</scope>
    <source>
        <strain evidence="2">USNM1676648</strain>
        <tissue evidence="2">Polyp</tissue>
    </source>
</reference>
<evidence type="ECO:0000313" key="2">
    <source>
        <dbReference type="EMBL" id="KAJ7377143.1"/>
    </source>
</evidence>
<evidence type="ECO:0000313" key="3">
    <source>
        <dbReference type="Proteomes" id="UP001163046"/>
    </source>
</evidence>
<protein>
    <submittedName>
        <fullName evidence="2">Uncharacterized protein</fullName>
    </submittedName>
</protein>
<keyword evidence="3" id="KW-1185">Reference proteome</keyword>
<gene>
    <name evidence="2" type="ORF">OS493_030739</name>
</gene>
<accession>A0A9X0CWP4</accession>
<name>A0A9X0CWP4_9CNID</name>
<dbReference type="OrthoDB" id="5955405at2759"/>
<dbReference type="AlphaFoldDB" id="A0A9X0CWP4"/>